<accession>W0F0N6</accession>
<name>W0F0N6_9BACT</name>
<dbReference type="HOGENOM" id="CLU_067676_4_0_10"/>
<evidence type="ECO:0000256" key="1">
    <source>
        <dbReference type="ARBA" id="ARBA00022603"/>
    </source>
</evidence>
<dbReference type="eggNOG" id="COG4122">
    <property type="taxonomic scope" value="Bacteria"/>
</dbReference>
<dbReference type="InterPro" id="IPR002935">
    <property type="entry name" value="SAM_O-MeTrfase"/>
</dbReference>
<dbReference type="GO" id="GO:0032259">
    <property type="term" value="P:methylation"/>
    <property type="evidence" value="ECO:0007669"/>
    <property type="project" value="UniProtKB-KW"/>
</dbReference>
<sequence length="212" mass="24213">MDLLPVELEQFTASFSSPPDALQQEIDAFTQKNHPEPHMLSGPVQGKLLEMISHMIRPRRILEVGTFTGYSALSLAEGLTEDGEIHTLELREETGKIAQGYFDRSPLKNKIKLHIGNALEILPQLNETWDLVFIDADKPGYIAYFETIIGQVRKNGFILADNIFFHGQVFEENPKKKSAKAIKEFNDFIRQRNDIDKLVLTIRDGLYLMRKL</sequence>
<evidence type="ECO:0000313" key="5">
    <source>
        <dbReference type="Proteomes" id="UP000003586"/>
    </source>
</evidence>
<dbReference type="GO" id="GO:0008757">
    <property type="term" value="F:S-adenosylmethionine-dependent methyltransferase activity"/>
    <property type="evidence" value="ECO:0007669"/>
    <property type="project" value="TreeGrafter"/>
</dbReference>
<proteinExistence type="predicted"/>
<protein>
    <submittedName>
        <fullName evidence="4">O-methyltransferase</fullName>
    </submittedName>
</protein>
<dbReference type="OrthoDB" id="9799672at2"/>
<reference evidence="4 5" key="1">
    <citation type="submission" date="2013-12" db="EMBL/GenBank/DDBJ databases">
        <authorList>
            <consortium name="DOE Joint Genome Institute"/>
            <person name="Eisen J."/>
            <person name="Huntemann M."/>
            <person name="Han J."/>
            <person name="Chen A."/>
            <person name="Kyrpides N."/>
            <person name="Mavromatis K."/>
            <person name="Markowitz V."/>
            <person name="Palaniappan K."/>
            <person name="Ivanova N."/>
            <person name="Schaumberg A."/>
            <person name="Pati A."/>
            <person name="Liolios K."/>
            <person name="Nordberg H.P."/>
            <person name="Cantor M.N."/>
            <person name="Hua S.X."/>
            <person name="Woyke T."/>
        </authorList>
    </citation>
    <scope>NUCLEOTIDE SEQUENCE [LARGE SCALE GENOMIC DNA]</scope>
    <source>
        <strain evidence="5">DSM 19437</strain>
    </source>
</reference>
<keyword evidence="2 4" id="KW-0808">Transferase</keyword>
<keyword evidence="1 4" id="KW-0489">Methyltransferase</keyword>
<dbReference type="PROSITE" id="PS51682">
    <property type="entry name" value="SAM_OMT_I"/>
    <property type="match status" value="1"/>
</dbReference>
<keyword evidence="5" id="KW-1185">Reference proteome</keyword>
<evidence type="ECO:0000256" key="2">
    <source>
        <dbReference type="ARBA" id="ARBA00022679"/>
    </source>
</evidence>
<gene>
    <name evidence="4" type="ORF">NIASO_09930</name>
</gene>
<dbReference type="Pfam" id="PF01596">
    <property type="entry name" value="Methyltransf_3"/>
    <property type="match status" value="1"/>
</dbReference>
<dbReference type="CDD" id="cd02440">
    <property type="entry name" value="AdoMet_MTases"/>
    <property type="match status" value="1"/>
</dbReference>
<evidence type="ECO:0000313" key="4">
    <source>
        <dbReference type="EMBL" id="AHF15388.1"/>
    </source>
</evidence>
<dbReference type="InterPro" id="IPR050362">
    <property type="entry name" value="Cation-dep_OMT"/>
</dbReference>
<dbReference type="Proteomes" id="UP000003586">
    <property type="component" value="Chromosome"/>
</dbReference>
<dbReference type="SUPFAM" id="SSF53335">
    <property type="entry name" value="S-adenosyl-L-methionine-dependent methyltransferases"/>
    <property type="match status" value="1"/>
</dbReference>
<evidence type="ECO:0000256" key="3">
    <source>
        <dbReference type="ARBA" id="ARBA00022691"/>
    </source>
</evidence>
<dbReference type="PANTHER" id="PTHR10509">
    <property type="entry name" value="O-METHYLTRANSFERASE-RELATED"/>
    <property type="match status" value="1"/>
</dbReference>
<dbReference type="AlphaFoldDB" id="W0F0N6"/>
<dbReference type="KEGG" id="nso:NIASO_09930"/>
<dbReference type="GO" id="GO:0008171">
    <property type="term" value="F:O-methyltransferase activity"/>
    <property type="evidence" value="ECO:0007669"/>
    <property type="project" value="InterPro"/>
</dbReference>
<dbReference type="Gene3D" id="3.40.50.150">
    <property type="entry name" value="Vaccinia Virus protein VP39"/>
    <property type="match status" value="1"/>
</dbReference>
<dbReference type="InterPro" id="IPR029063">
    <property type="entry name" value="SAM-dependent_MTases_sf"/>
</dbReference>
<dbReference type="STRING" id="929713.NIASO_09930"/>
<dbReference type="EMBL" id="CP007035">
    <property type="protein sequence ID" value="AHF15388.1"/>
    <property type="molecule type" value="Genomic_DNA"/>
</dbReference>
<dbReference type="PANTHER" id="PTHR10509:SF14">
    <property type="entry name" value="CAFFEOYL-COA O-METHYLTRANSFERASE 3-RELATED"/>
    <property type="match status" value="1"/>
</dbReference>
<keyword evidence="3" id="KW-0949">S-adenosyl-L-methionine</keyword>
<organism evidence="4 5">
    <name type="scientific">Niabella soli DSM 19437</name>
    <dbReference type="NCBI Taxonomy" id="929713"/>
    <lineage>
        <taxon>Bacteria</taxon>
        <taxon>Pseudomonadati</taxon>
        <taxon>Bacteroidota</taxon>
        <taxon>Chitinophagia</taxon>
        <taxon>Chitinophagales</taxon>
        <taxon>Chitinophagaceae</taxon>
        <taxon>Niabella</taxon>
    </lineage>
</organism>